<dbReference type="RefSeq" id="WP_188856599.1">
    <property type="nucleotide sequence ID" value="NZ_BMOS01000007.1"/>
</dbReference>
<evidence type="ECO:0000313" key="3">
    <source>
        <dbReference type="EMBL" id="GGN55392.1"/>
    </source>
</evidence>
<evidence type="ECO:0000259" key="2">
    <source>
        <dbReference type="PROSITE" id="PS51724"/>
    </source>
</evidence>
<organism evidence="3 4">
    <name type="scientific">Oceanobacillus indicireducens</name>
    <dbReference type="NCBI Taxonomy" id="1004261"/>
    <lineage>
        <taxon>Bacteria</taxon>
        <taxon>Bacillati</taxon>
        <taxon>Bacillota</taxon>
        <taxon>Bacilli</taxon>
        <taxon>Bacillales</taxon>
        <taxon>Bacillaceae</taxon>
        <taxon>Oceanobacillus</taxon>
    </lineage>
</organism>
<dbReference type="InterPro" id="IPR036680">
    <property type="entry name" value="SPOR-like_sf"/>
</dbReference>
<comment type="caution">
    <text evidence="3">The sequence shown here is derived from an EMBL/GenBank/DDBJ whole genome shotgun (WGS) entry which is preliminary data.</text>
</comment>
<dbReference type="Proteomes" id="UP000624041">
    <property type="component" value="Unassembled WGS sequence"/>
</dbReference>
<keyword evidence="4" id="KW-1185">Reference proteome</keyword>
<feature type="transmembrane region" description="Helical" evidence="1">
    <location>
        <begin position="41"/>
        <end position="67"/>
    </location>
</feature>
<dbReference type="PROSITE" id="PS51724">
    <property type="entry name" value="SPOR"/>
    <property type="match status" value="1"/>
</dbReference>
<dbReference type="Pfam" id="PF05036">
    <property type="entry name" value="SPOR"/>
    <property type="match status" value="1"/>
</dbReference>
<evidence type="ECO:0000313" key="4">
    <source>
        <dbReference type="Proteomes" id="UP000624041"/>
    </source>
</evidence>
<dbReference type="SUPFAM" id="SSF110997">
    <property type="entry name" value="Sporulation related repeat"/>
    <property type="match status" value="1"/>
</dbReference>
<accession>A0A917XVQ1</accession>
<evidence type="ECO:0000256" key="1">
    <source>
        <dbReference type="SAM" id="Phobius"/>
    </source>
</evidence>
<gene>
    <name evidence="3" type="ORF">GCM10007971_14130</name>
</gene>
<sequence length="251" mass="28243">MSDNKYTDDRFIEDGSAVKKKVENEFTPVHYHPKKVKDNSWLAPVFLTILSAGVIGTVLGIFIINLFTGIENEQTGEDPSPSTAVTAQGTDNQVKAEQQLPTLAAYVLQAGLFEEKANAEEWQQSYMSAGEPAFIWERDGQYFLLIGISHTEEQAKQRAMELQGEGFDVFVKEWQTNEKELKLTEGASEWVEQLGQVWEEALTAKENTPLVNHLEQAPKADELGNLVEILSEQTENIEVYLLQVMQAYDNL</sequence>
<dbReference type="EMBL" id="BMOS01000007">
    <property type="protein sequence ID" value="GGN55392.1"/>
    <property type="molecule type" value="Genomic_DNA"/>
</dbReference>
<feature type="domain" description="SPOR" evidence="2">
    <location>
        <begin position="100"/>
        <end position="174"/>
    </location>
</feature>
<keyword evidence="1" id="KW-1133">Transmembrane helix</keyword>
<keyword evidence="1" id="KW-0472">Membrane</keyword>
<dbReference type="AlphaFoldDB" id="A0A917XVQ1"/>
<reference evidence="3" key="1">
    <citation type="journal article" date="2014" name="Int. J. Syst. Evol. Microbiol.">
        <title>Complete genome sequence of Corynebacterium casei LMG S-19264T (=DSM 44701T), isolated from a smear-ripened cheese.</title>
        <authorList>
            <consortium name="US DOE Joint Genome Institute (JGI-PGF)"/>
            <person name="Walter F."/>
            <person name="Albersmeier A."/>
            <person name="Kalinowski J."/>
            <person name="Ruckert C."/>
        </authorList>
    </citation>
    <scope>NUCLEOTIDE SEQUENCE</scope>
    <source>
        <strain evidence="3">JCM 17251</strain>
    </source>
</reference>
<proteinExistence type="predicted"/>
<reference evidence="3" key="2">
    <citation type="submission" date="2020-09" db="EMBL/GenBank/DDBJ databases">
        <authorList>
            <person name="Sun Q."/>
            <person name="Ohkuma M."/>
        </authorList>
    </citation>
    <scope>NUCLEOTIDE SEQUENCE</scope>
    <source>
        <strain evidence="3">JCM 17251</strain>
    </source>
</reference>
<protein>
    <recommendedName>
        <fullName evidence="2">SPOR domain-containing protein</fullName>
    </recommendedName>
</protein>
<keyword evidence="1" id="KW-0812">Transmembrane</keyword>
<name>A0A917XVQ1_9BACI</name>
<dbReference type="InterPro" id="IPR007730">
    <property type="entry name" value="SPOR-like_dom"/>
</dbReference>
<dbReference type="Gene3D" id="3.30.70.1070">
    <property type="entry name" value="Sporulation related repeat"/>
    <property type="match status" value="1"/>
</dbReference>
<dbReference type="GO" id="GO:0042834">
    <property type="term" value="F:peptidoglycan binding"/>
    <property type="evidence" value="ECO:0007669"/>
    <property type="project" value="InterPro"/>
</dbReference>